<gene>
    <name evidence="1" type="ORF">C5Y98_20525</name>
</gene>
<reference evidence="1 2" key="1">
    <citation type="submission" date="2018-02" db="EMBL/GenBank/DDBJ databases">
        <title>Comparative genomes isolates from brazilian mangrove.</title>
        <authorList>
            <person name="Araujo J.E."/>
            <person name="Taketani R.G."/>
            <person name="Silva M.C.P."/>
            <person name="Loureco M.V."/>
            <person name="Andreote F.D."/>
        </authorList>
    </citation>
    <scope>NUCLEOTIDE SEQUENCE [LARGE SCALE GENOMIC DNA]</scope>
    <source>
        <strain evidence="1 2">NAP PRIS-MGV</strain>
    </source>
</reference>
<comment type="caution">
    <text evidence="1">The sequence shown here is derived from an EMBL/GenBank/DDBJ whole genome shotgun (WGS) entry which is preliminary data.</text>
</comment>
<name>A0A2S8FFT6_9BACT</name>
<dbReference type="EMBL" id="PUIB01000020">
    <property type="protein sequence ID" value="PQO30784.1"/>
    <property type="molecule type" value="Genomic_DNA"/>
</dbReference>
<dbReference type="AlphaFoldDB" id="A0A2S8FFT6"/>
<proteinExistence type="predicted"/>
<dbReference type="OrthoDB" id="6199080at2"/>
<evidence type="ECO:0000313" key="2">
    <source>
        <dbReference type="Proteomes" id="UP000239388"/>
    </source>
</evidence>
<dbReference type="RefSeq" id="WP_105357054.1">
    <property type="nucleotide sequence ID" value="NZ_PUIB01000020.1"/>
</dbReference>
<dbReference type="Proteomes" id="UP000239388">
    <property type="component" value="Unassembled WGS sequence"/>
</dbReference>
<protein>
    <submittedName>
        <fullName evidence="1">Uncharacterized protein</fullName>
    </submittedName>
</protein>
<evidence type="ECO:0000313" key="1">
    <source>
        <dbReference type="EMBL" id="PQO30784.1"/>
    </source>
</evidence>
<accession>A0A2S8FFT6</accession>
<organism evidence="1 2">
    <name type="scientific">Blastopirellula marina</name>
    <dbReference type="NCBI Taxonomy" id="124"/>
    <lineage>
        <taxon>Bacteria</taxon>
        <taxon>Pseudomonadati</taxon>
        <taxon>Planctomycetota</taxon>
        <taxon>Planctomycetia</taxon>
        <taxon>Pirellulales</taxon>
        <taxon>Pirellulaceae</taxon>
        <taxon>Blastopirellula</taxon>
    </lineage>
</organism>
<sequence length="140" mass="16307">MNQDEYANLLRSHDDPVRWEYPSDMDYRKQVSRFRQFVSELEERLGEKLQVETESHIQDASFHSQALIGGAYLRFSNFGDMVATTDDDSIAPVTLDIIKNSLAAHGYVFIPHDLLEEDYTGDNPGVTGIRDWWIRYFDWV</sequence>